<feature type="transmembrane region" description="Helical" evidence="1">
    <location>
        <begin position="267"/>
        <end position="286"/>
    </location>
</feature>
<feature type="transmembrane region" description="Helical" evidence="1">
    <location>
        <begin position="113"/>
        <end position="133"/>
    </location>
</feature>
<gene>
    <name evidence="2" type="ORF">D9613_003731</name>
</gene>
<proteinExistence type="predicted"/>
<evidence type="ECO:0000256" key="1">
    <source>
        <dbReference type="SAM" id="Phobius"/>
    </source>
</evidence>
<feature type="transmembrane region" description="Helical" evidence="1">
    <location>
        <begin position="154"/>
        <end position="175"/>
    </location>
</feature>
<organism evidence="2 3">
    <name type="scientific">Agrocybe pediades</name>
    <dbReference type="NCBI Taxonomy" id="84607"/>
    <lineage>
        <taxon>Eukaryota</taxon>
        <taxon>Fungi</taxon>
        <taxon>Dikarya</taxon>
        <taxon>Basidiomycota</taxon>
        <taxon>Agaricomycotina</taxon>
        <taxon>Agaricomycetes</taxon>
        <taxon>Agaricomycetidae</taxon>
        <taxon>Agaricales</taxon>
        <taxon>Agaricineae</taxon>
        <taxon>Strophariaceae</taxon>
        <taxon>Agrocybe</taxon>
    </lineage>
</organism>
<keyword evidence="1" id="KW-0812">Transmembrane</keyword>
<feature type="transmembrane region" description="Helical" evidence="1">
    <location>
        <begin position="37"/>
        <end position="55"/>
    </location>
</feature>
<protein>
    <submittedName>
        <fullName evidence="2">Uncharacterized protein</fullName>
    </submittedName>
</protein>
<keyword evidence="1" id="KW-0472">Membrane</keyword>
<feature type="transmembrane region" description="Helical" evidence="1">
    <location>
        <begin position="195"/>
        <end position="217"/>
    </location>
</feature>
<feature type="transmembrane region" description="Helical" evidence="1">
    <location>
        <begin position="67"/>
        <end position="87"/>
    </location>
</feature>
<dbReference type="Proteomes" id="UP000521872">
    <property type="component" value="Unassembled WGS sequence"/>
</dbReference>
<reference evidence="2 3" key="1">
    <citation type="submission" date="2019-12" db="EMBL/GenBank/DDBJ databases">
        <authorList>
            <person name="Floudas D."/>
            <person name="Bentzer J."/>
            <person name="Ahren D."/>
            <person name="Johansson T."/>
            <person name="Persson P."/>
            <person name="Tunlid A."/>
        </authorList>
    </citation>
    <scope>NUCLEOTIDE SEQUENCE [LARGE SCALE GENOMIC DNA]</scope>
    <source>
        <strain evidence="2 3">CBS 102.39</strain>
    </source>
</reference>
<evidence type="ECO:0000313" key="3">
    <source>
        <dbReference type="Proteomes" id="UP000521872"/>
    </source>
</evidence>
<accession>A0A8H4VI94</accession>
<keyword evidence="3" id="KW-1185">Reference proteome</keyword>
<dbReference type="EMBL" id="JAACJL010000057">
    <property type="protein sequence ID" value="KAF4611621.1"/>
    <property type="molecule type" value="Genomic_DNA"/>
</dbReference>
<comment type="caution">
    <text evidence="2">The sequence shown here is derived from an EMBL/GenBank/DDBJ whole genome shotgun (WGS) entry which is preliminary data.</text>
</comment>
<evidence type="ECO:0000313" key="2">
    <source>
        <dbReference type="EMBL" id="KAF4611621.1"/>
    </source>
</evidence>
<feature type="transmembrane region" description="Helical" evidence="1">
    <location>
        <begin position="237"/>
        <end position="261"/>
    </location>
</feature>
<name>A0A8H4VI94_9AGAR</name>
<sequence length="357" mass="39304">MDAPTLTNSSSWGPIGEASSTILADDLNLIASTTINGMAYGVSLPLFFICFQELLRRVKSARAQRHQIFFTLGYIFLLFLFATLYIATDSYQARLAYVNNRNYPLGEAAYDQAIFFLPVSVMGLFAYFAVNWLTDAIMIWRLYIVYGGGRMAKFVTALPALIFLASFATSCATLNKSISISLSFWTDVAPKFVLAYYSITIAFTILCTILLVGRLLYFRHQTRKVLGSSSTSHYLGVAAMIVESAALYTVWGILFLVLYIINNPAQYLFLASLASVQTIALLLIVIRVNRGTAWQRNTTLNLSTEAFGGSTARNASGVNLKMSVMTTKDSISNPGKSKEFGTESDLVAHDMEHGSAI</sequence>
<keyword evidence="1" id="KW-1133">Transmembrane helix</keyword>
<dbReference type="AlphaFoldDB" id="A0A8H4VI94"/>